<keyword evidence="2" id="KW-1185">Reference proteome</keyword>
<gene>
    <name evidence="1" type="ORF">GCM10007913_32440</name>
</gene>
<dbReference type="Proteomes" id="UP001161406">
    <property type="component" value="Unassembled WGS sequence"/>
</dbReference>
<dbReference type="EMBL" id="BSNG01000001">
    <property type="protein sequence ID" value="GLQ11312.1"/>
    <property type="molecule type" value="Genomic_DNA"/>
</dbReference>
<reference evidence="1" key="2">
    <citation type="submission" date="2023-01" db="EMBL/GenBank/DDBJ databases">
        <title>Draft genome sequence of Devosia yakushimensis strain NBRC 103855.</title>
        <authorList>
            <person name="Sun Q."/>
            <person name="Mori K."/>
        </authorList>
    </citation>
    <scope>NUCLEOTIDE SEQUENCE</scope>
    <source>
        <strain evidence="1">NBRC 103855</strain>
    </source>
</reference>
<evidence type="ECO:0000313" key="1">
    <source>
        <dbReference type="EMBL" id="GLQ11312.1"/>
    </source>
</evidence>
<name>A0ABQ5UGW4_9HYPH</name>
<comment type="caution">
    <text evidence="1">The sequence shown here is derived from an EMBL/GenBank/DDBJ whole genome shotgun (WGS) entry which is preliminary data.</text>
</comment>
<accession>A0ABQ5UGW4</accession>
<dbReference type="RefSeq" id="WP_284392607.1">
    <property type="nucleotide sequence ID" value="NZ_BSNG01000001.1"/>
</dbReference>
<proteinExistence type="predicted"/>
<sequence>MAIDLAKADAAIAASSPVLLSEAGSLRRIPLGPGLKRPASFYERFDDRTLFYDVFRDHTGRHVYLIGPMALNLEPLIDALVIEGRPSGRRAKPRIHHGVQAEILRVTLPEGDTHLAFGLGGQDFEIPIQPNRSAVLAGDRVIFTINKDNALDWIADWARFYVAEHGATAAVVYDNGSSDYTLEELRATLAGVEGLAKFLVIPWPYPFGSMNDVFDGHKFGGHWAMFAQPPKFTHFFRKYAMRARSILNVDIDELVMSPFRHSIFKAVERSPFGLLRFNRVWVLNAREQSGPPRHRQFVIRKKGVAARDRGKKWAMAPRRAFLASWRAQPWTHQVKGWFNLSGSSIRFYGYHFIGISRSWYWDRTEQIEFDPKLHIRDPLMIKTFADIFGPEDKQ</sequence>
<protein>
    <recommendedName>
        <fullName evidence="3">Glycosyltransferase family 92 protein</fullName>
    </recommendedName>
</protein>
<organism evidence="1 2">
    <name type="scientific">Devosia yakushimensis</name>
    <dbReference type="NCBI Taxonomy" id="470028"/>
    <lineage>
        <taxon>Bacteria</taxon>
        <taxon>Pseudomonadati</taxon>
        <taxon>Pseudomonadota</taxon>
        <taxon>Alphaproteobacteria</taxon>
        <taxon>Hyphomicrobiales</taxon>
        <taxon>Devosiaceae</taxon>
        <taxon>Devosia</taxon>
    </lineage>
</organism>
<reference evidence="1" key="1">
    <citation type="journal article" date="2014" name="Int. J. Syst. Evol. Microbiol.">
        <title>Complete genome of a new Firmicutes species belonging to the dominant human colonic microbiota ('Ruminococcus bicirculans') reveals two chromosomes and a selective capacity to utilize plant glucans.</title>
        <authorList>
            <consortium name="NISC Comparative Sequencing Program"/>
            <person name="Wegmann U."/>
            <person name="Louis P."/>
            <person name="Goesmann A."/>
            <person name="Henrissat B."/>
            <person name="Duncan S.H."/>
            <person name="Flint H.J."/>
        </authorList>
    </citation>
    <scope>NUCLEOTIDE SEQUENCE</scope>
    <source>
        <strain evidence="1">NBRC 103855</strain>
    </source>
</reference>
<evidence type="ECO:0000313" key="2">
    <source>
        <dbReference type="Proteomes" id="UP001161406"/>
    </source>
</evidence>
<evidence type="ECO:0008006" key="3">
    <source>
        <dbReference type="Google" id="ProtNLM"/>
    </source>
</evidence>